<dbReference type="RefSeq" id="WP_072063142.1">
    <property type="nucleotide sequence ID" value="NZ_CVRY01000002.1"/>
</dbReference>
<dbReference type="EMBL" id="CVRY01000002">
    <property type="protein sequence ID" value="CRL60340.1"/>
    <property type="molecule type" value="Genomic_DNA"/>
</dbReference>
<proteinExistence type="predicted"/>
<dbReference type="Proteomes" id="UP000183920">
    <property type="component" value="Unassembled WGS sequence"/>
</dbReference>
<evidence type="ECO:0000313" key="2">
    <source>
        <dbReference type="Proteomes" id="UP000183920"/>
    </source>
</evidence>
<organism evidence="1 2">
    <name type="scientific">Proteus penneri</name>
    <dbReference type="NCBI Taxonomy" id="102862"/>
    <lineage>
        <taxon>Bacteria</taxon>
        <taxon>Pseudomonadati</taxon>
        <taxon>Pseudomonadota</taxon>
        <taxon>Gammaproteobacteria</taxon>
        <taxon>Enterobacterales</taxon>
        <taxon>Morganellaceae</taxon>
        <taxon>Proteus</taxon>
    </lineage>
</organism>
<accession>A0A0G4Q3C4</accession>
<sequence length="105" mass="11594">MIYLHSGGGVFEKQVRVNKIATEKAQELAKNKIKQVAQLSTFADFPVDIEDVGVILLIEPTIEFALEVGRLYSQSTDIVIAESAIVGRKLTLCQIEFVVTKICVL</sequence>
<reference evidence="2" key="1">
    <citation type="submission" date="2015-06" db="EMBL/GenBank/DDBJ databases">
        <authorList>
            <person name="Urmite Genomes"/>
        </authorList>
    </citation>
    <scope>NUCLEOTIDE SEQUENCE [LARGE SCALE GENOMIC DNA]</scope>
    <source>
        <strain evidence="2">CSUR P1867</strain>
    </source>
</reference>
<gene>
    <name evidence="1" type="ORF">BN1804_00917</name>
</gene>
<evidence type="ECO:0000313" key="1">
    <source>
        <dbReference type="EMBL" id="CRL60340.1"/>
    </source>
</evidence>
<name>A0A0G4Q3C4_9GAMM</name>
<protein>
    <submittedName>
        <fullName evidence="1">Uncharacterized protein</fullName>
    </submittedName>
</protein>
<dbReference type="AlphaFoldDB" id="A0A0G4Q3C4"/>